<dbReference type="STRING" id="380244.SAMN05216298_0529"/>
<organism evidence="6 7">
    <name type="scientific">Glycomyces sambucus</name>
    <dbReference type="NCBI Taxonomy" id="380244"/>
    <lineage>
        <taxon>Bacteria</taxon>
        <taxon>Bacillati</taxon>
        <taxon>Actinomycetota</taxon>
        <taxon>Actinomycetes</taxon>
        <taxon>Glycomycetales</taxon>
        <taxon>Glycomycetaceae</taxon>
        <taxon>Glycomyces</taxon>
    </lineage>
</organism>
<keyword evidence="2" id="KW-0067">ATP-binding</keyword>
<gene>
    <name evidence="6" type="ORF">SAMN05216298_0529</name>
</gene>
<feature type="compositionally biased region" description="Acidic residues" evidence="4">
    <location>
        <begin position="393"/>
        <end position="408"/>
    </location>
</feature>
<dbReference type="PANTHER" id="PTHR42749">
    <property type="entry name" value="CELL SHAPE-DETERMINING PROTEIN MREB"/>
    <property type="match status" value="1"/>
</dbReference>
<evidence type="ECO:0000256" key="2">
    <source>
        <dbReference type="ARBA" id="ARBA00022840"/>
    </source>
</evidence>
<evidence type="ECO:0000256" key="3">
    <source>
        <dbReference type="ARBA" id="ARBA00023186"/>
    </source>
</evidence>
<keyword evidence="1" id="KW-0547">Nucleotide-binding</keyword>
<evidence type="ECO:0000256" key="4">
    <source>
        <dbReference type="SAM" id="MobiDB-lite"/>
    </source>
</evidence>
<dbReference type="Gene3D" id="3.30.420.40">
    <property type="match status" value="2"/>
</dbReference>
<dbReference type="CDD" id="cd06577">
    <property type="entry name" value="PASTA_pknB"/>
    <property type="match status" value="1"/>
</dbReference>
<dbReference type="RefSeq" id="WP_091042255.1">
    <property type="nucleotide sequence ID" value="NZ_FNGF01000001.1"/>
</dbReference>
<dbReference type="EMBL" id="FNGF01000001">
    <property type="protein sequence ID" value="SDK55596.1"/>
    <property type="molecule type" value="Genomic_DNA"/>
</dbReference>
<feature type="compositionally biased region" description="Polar residues" evidence="4">
    <location>
        <begin position="348"/>
        <end position="363"/>
    </location>
</feature>
<dbReference type="Proteomes" id="UP000198662">
    <property type="component" value="Unassembled WGS sequence"/>
</dbReference>
<name>A0A1G9CVC2_9ACTN</name>
<dbReference type="Gene3D" id="3.90.640.10">
    <property type="entry name" value="Actin, Chain A, domain 4"/>
    <property type="match status" value="1"/>
</dbReference>
<dbReference type="CDD" id="cd10170">
    <property type="entry name" value="ASKHA_NBD_HSP70"/>
    <property type="match status" value="1"/>
</dbReference>
<dbReference type="SUPFAM" id="SSF53067">
    <property type="entry name" value="Actin-like ATPase domain"/>
    <property type="match status" value="1"/>
</dbReference>
<dbReference type="GO" id="GO:0140662">
    <property type="term" value="F:ATP-dependent protein folding chaperone"/>
    <property type="evidence" value="ECO:0007669"/>
    <property type="project" value="InterPro"/>
</dbReference>
<dbReference type="Pfam" id="PF00012">
    <property type="entry name" value="HSP70"/>
    <property type="match status" value="1"/>
</dbReference>
<accession>A0A1G9CVC2</accession>
<feature type="domain" description="PASTA" evidence="5">
    <location>
        <begin position="410"/>
        <end position="481"/>
    </location>
</feature>
<evidence type="ECO:0000259" key="5">
    <source>
        <dbReference type="PROSITE" id="PS51178"/>
    </source>
</evidence>
<dbReference type="InterPro" id="IPR013126">
    <property type="entry name" value="Hsp_70_fam"/>
</dbReference>
<keyword evidence="3" id="KW-0143">Chaperone</keyword>
<keyword evidence="7" id="KW-1185">Reference proteome</keyword>
<feature type="region of interest" description="Disordered" evidence="4">
    <location>
        <begin position="345"/>
        <end position="423"/>
    </location>
</feature>
<evidence type="ECO:0000313" key="7">
    <source>
        <dbReference type="Proteomes" id="UP000198662"/>
    </source>
</evidence>
<dbReference type="InterPro" id="IPR043129">
    <property type="entry name" value="ATPase_NBD"/>
</dbReference>
<dbReference type="PANTHER" id="PTHR42749:SF1">
    <property type="entry name" value="CELL SHAPE-DETERMINING PROTEIN MREB"/>
    <property type="match status" value="1"/>
</dbReference>
<dbReference type="SMART" id="SM00740">
    <property type="entry name" value="PASTA"/>
    <property type="match status" value="1"/>
</dbReference>
<dbReference type="Gene3D" id="3.30.10.20">
    <property type="match status" value="1"/>
</dbReference>
<dbReference type="AlphaFoldDB" id="A0A1G9CVC2"/>
<dbReference type="GO" id="GO:0005524">
    <property type="term" value="F:ATP binding"/>
    <property type="evidence" value="ECO:0007669"/>
    <property type="project" value="UniProtKB-KW"/>
</dbReference>
<protein>
    <submittedName>
        <fullName evidence="6">PASTA domain-containing protein</fullName>
    </submittedName>
</protein>
<evidence type="ECO:0000313" key="6">
    <source>
        <dbReference type="EMBL" id="SDK55596.1"/>
    </source>
</evidence>
<evidence type="ECO:0000256" key="1">
    <source>
        <dbReference type="ARBA" id="ARBA00022741"/>
    </source>
</evidence>
<reference evidence="7" key="1">
    <citation type="submission" date="2016-10" db="EMBL/GenBank/DDBJ databases">
        <authorList>
            <person name="Varghese N."/>
            <person name="Submissions S."/>
        </authorList>
    </citation>
    <scope>NUCLEOTIDE SEQUENCE [LARGE SCALE GENOMIC DNA]</scope>
    <source>
        <strain evidence="7">CGMCC 4.3147</strain>
    </source>
</reference>
<dbReference type="PROSITE" id="PS51178">
    <property type="entry name" value="PASTA"/>
    <property type="match status" value="1"/>
</dbReference>
<dbReference type="Pfam" id="PF03793">
    <property type="entry name" value="PASTA"/>
    <property type="match status" value="1"/>
</dbReference>
<proteinExistence type="predicted"/>
<sequence length="490" mass="50730">MQQTPLATAIGVELGSSTVTLSIRRGDEDTDIRRLDGESTLEAVLGRVRDARDETGGAAPVGFAVPASWGAARRQELVYLAGEAGLGEVETMAAPEAAAICYVKGLGRELDPGAGLVVVDLGARSFDASVVVRGEEDFRHRGAVSTGEVGGREFDQLLFAYLSGRYRDTDPEFWDKVDAPANADEEAVRTALLDEIRAARELISKRHRAGVQLPIGERDLHLTRDEVESCIGGLLGQSADLVVEAIGQADAPVTGIILVGGASRTPLLAALLAERTGLDPVLPANPEAAAADGARIVALANAPVVEADGRPRRRTARRLGVLAAVLLPLVAAGAVFGNQLGADEQPEASVSKSPEPSGTSAAESGTPEDEEGGTGVGGQEAPGSPQTVASEEQTSEEEPSAPESEATEESATTGTVPAVTGMTANQAEDALAGAGFTEVVREGDQEGLFGPYYDDCEVIAQDPEPRDGLPLGARITITYSYSGTDPAVCD</sequence>
<dbReference type="OrthoDB" id="5171090at2"/>
<dbReference type="InterPro" id="IPR005543">
    <property type="entry name" value="PASTA_dom"/>
</dbReference>